<gene>
    <name evidence="2" type="ORF">SCARUB_01306</name>
</gene>
<dbReference type="Pfam" id="PF02915">
    <property type="entry name" value="Rubrerythrin"/>
    <property type="match status" value="1"/>
</dbReference>
<dbReference type="AlphaFoldDB" id="A0A1E3XD59"/>
<dbReference type="EMBL" id="MAYW01000025">
    <property type="protein sequence ID" value="ODS33572.1"/>
    <property type="molecule type" value="Genomic_DNA"/>
</dbReference>
<organism evidence="2 3">
    <name type="scientific">Candidatus Scalindua rubra</name>
    <dbReference type="NCBI Taxonomy" id="1872076"/>
    <lineage>
        <taxon>Bacteria</taxon>
        <taxon>Pseudomonadati</taxon>
        <taxon>Planctomycetota</taxon>
        <taxon>Candidatus Brocadiia</taxon>
        <taxon>Candidatus Brocadiales</taxon>
        <taxon>Candidatus Scalinduaceae</taxon>
        <taxon>Candidatus Scalindua</taxon>
    </lineage>
</organism>
<dbReference type="SUPFAM" id="SSF47240">
    <property type="entry name" value="Ferritin-like"/>
    <property type="match status" value="1"/>
</dbReference>
<dbReference type="PANTHER" id="PTHR33531">
    <property type="entry name" value="RUBRERYTHRIN SUBFAMILY"/>
    <property type="match status" value="1"/>
</dbReference>
<dbReference type="PANTHER" id="PTHR33531:SF7">
    <property type="entry name" value="HYPOTHETICAL MEMBRANE PROTEIN, CONSERVED"/>
    <property type="match status" value="1"/>
</dbReference>
<name>A0A1E3XD59_9BACT</name>
<dbReference type="InterPro" id="IPR003251">
    <property type="entry name" value="Rr_diiron-bd_dom"/>
</dbReference>
<reference evidence="2 3" key="1">
    <citation type="submission" date="2016-07" db="EMBL/GenBank/DDBJ databases">
        <title>Draft genome of Scalindua rubra, obtained from a brine-seawater interface in the Red Sea, sheds light on salt adaptation in anammox bacteria.</title>
        <authorList>
            <person name="Speth D.R."/>
            <person name="Lagkouvardos I."/>
            <person name="Wang Y."/>
            <person name="Qian P.-Y."/>
            <person name="Dutilh B.E."/>
            <person name="Jetten M.S."/>
        </authorList>
    </citation>
    <scope>NUCLEOTIDE SEQUENCE [LARGE SCALE GENOMIC DNA]</scope>
    <source>
        <strain evidence="2">BSI-1</strain>
    </source>
</reference>
<evidence type="ECO:0000313" key="3">
    <source>
        <dbReference type="Proteomes" id="UP000094056"/>
    </source>
</evidence>
<comment type="caution">
    <text evidence="2">The sequence shown here is derived from an EMBL/GenBank/DDBJ whole genome shotgun (WGS) entry which is preliminary data.</text>
</comment>
<dbReference type="GO" id="GO:0046872">
    <property type="term" value="F:metal ion binding"/>
    <property type="evidence" value="ECO:0007669"/>
    <property type="project" value="InterPro"/>
</dbReference>
<evidence type="ECO:0000259" key="1">
    <source>
        <dbReference type="Pfam" id="PF02915"/>
    </source>
</evidence>
<protein>
    <recommendedName>
        <fullName evidence="1">Rubrerythrin diiron-binding domain-containing protein</fullName>
    </recommendedName>
</protein>
<dbReference type="GO" id="GO:0016491">
    <property type="term" value="F:oxidoreductase activity"/>
    <property type="evidence" value="ECO:0007669"/>
    <property type="project" value="InterPro"/>
</dbReference>
<dbReference type="InterPro" id="IPR012347">
    <property type="entry name" value="Ferritin-like"/>
</dbReference>
<dbReference type="Proteomes" id="UP000094056">
    <property type="component" value="Unassembled WGS sequence"/>
</dbReference>
<sequence length="161" mass="18893">MDIYEFAMQMEKDGENYYRDLAQKVDNKGLKNILSFLADAEVKHHDILKKMKDNEKTQLSETKILSDVKNVFEKMKEENDTSGADTSQIELYKDALEIEKKNHEFFLEKAEEVEDQAQKEILLKLADEEESHCTILENIINFVSQPDSWLEDAEWYHLEGN</sequence>
<accession>A0A1E3XD59</accession>
<dbReference type="InterPro" id="IPR009078">
    <property type="entry name" value="Ferritin-like_SF"/>
</dbReference>
<evidence type="ECO:0000313" key="2">
    <source>
        <dbReference type="EMBL" id="ODS33572.1"/>
    </source>
</evidence>
<dbReference type="CDD" id="cd01045">
    <property type="entry name" value="Ferritin_like_AB"/>
    <property type="match status" value="1"/>
</dbReference>
<dbReference type="Gene3D" id="1.20.1260.10">
    <property type="match status" value="1"/>
</dbReference>
<proteinExistence type="predicted"/>
<feature type="domain" description="Rubrerythrin diiron-binding" evidence="1">
    <location>
        <begin position="4"/>
        <end position="138"/>
    </location>
</feature>
<dbReference type="PATRIC" id="fig|1872076.5.peg.1502"/>